<dbReference type="EMBL" id="AFBB01000016">
    <property type="protein sequence ID" value="EGF13650.1"/>
    <property type="molecule type" value="Genomic_DNA"/>
</dbReference>
<dbReference type="InterPro" id="IPR038296">
    <property type="entry name" value="ParD_sf"/>
</dbReference>
<reference evidence="1 2" key="1">
    <citation type="submission" date="2011-02" db="EMBL/GenBank/DDBJ databases">
        <authorList>
            <person name="Muzny D."/>
            <person name="Qin X."/>
            <person name="Deng J."/>
            <person name="Jiang H."/>
            <person name="Liu Y."/>
            <person name="Qu J."/>
            <person name="Song X.-Z."/>
            <person name="Zhang L."/>
            <person name="Thornton R."/>
            <person name="Coyle M."/>
            <person name="Francisco L."/>
            <person name="Jackson L."/>
            <person name="Javaid M."/>
            <person name="Korchina V."/>
            <person name="Kovar C."/>
            <person name="Mata R."/>
            <person name="Mathew T."/>
            <person name="Ngo R."/>
            <person name="Nguyen L."/>
            <person name="Nguyen N."/>
            <person name="Okwuonu G."/>
            <person name="Ongeri F."/>
            <person name="Pham C."/>
            <person name="Simmons D."/>
            <person name="Wilczek-Boney K."/>
            <person name="Hale W."/>
            <person name="Jakkamsetti A."/>
            <person name="Pham P."/>
            <person name="Ruth R."/>
            <person name="San Lucas F."/>
            <person name="Warren J."/>
            <person name="Zhang J."/>
            <person name="Zhao Z."/>
            <person name="Zhou C."/>
            <person name="Zhu D."/>
            <person name="Lee S."/>
            <person name="Bess C."/>
            <person name="Blankenburg K."/>
            <person name="Forbes L."/>
            <person name="Fu Q."/>
            <person name="Gubbala S."/>
            <person name="Hirani K."/>
            <person name="Jayaseelan J.C."/>
            <person name="Lara F."/>
            <person name="Munidasa M."/>
            <person name="Palculict T."/>
            <person name="Patil S."/>
            <person name="Pu L.-L."/>
            <person name="Saada N."/>
            <person name="Tang L."/>
            <person name="Weissenberger G."/>
            <person name="Zhu Y."/>
            <person name="Hemphill L."/>
            <person name="Shang Y."/>
            <person name="Youmans B."/>
            <person name="Ayvaz T."/>
            <person name="Ross M."/>
            <person name="Santibanez J."/>
            <person name="Aqrawi P."/>
            <person name="Gross S."/>
            <person name="Joshi V."/>
            <person name="Fowler G."/>
            <person name="Nazareth L."/>
            <person name="Reid J."/>
            <person name="Worley K."/>
            <person name="Petrosino J."/>
            <person name="Highlander S."/>
            <person name="Gibbs R."/>
        </authorList>
    </citation>
    <scope>NUCLEOTIDE SEQUENCE [LARGE SCALE GENOMIC DNA]</scope>
    <source>
        <strain evidence="1 2">DSM 19965</strain>
    </source>
</reference>
<proteinExistence type="predicted"/>
<dbReference type="HOGENOM" id="CLU_3167342_0_0_9"/>
<dbReference type="Pfam" id="PF19807">
    <property type="entry name" value="DUF6290"/>
    <property type="match status" value="1"/>
</dbReference>
<evidence type="ECO:0000313" key="2">
    <source>
        <dbReference type="Proteomes" id="UP000003503"/>
    </source>
</evidence>
<dbReference type="InterPro" id="IPR046257">
    <property type="entry name" value="DUF6290"/>
</dbReference>
<organism evidence="1 2">
    <name type="scientific">Dialister micraerophilus DSM 19965</name>
    <dbReference type="NCBI Taxonomy" id="888062"/>
    <lineage>
        <taxon>Bacteria</taxon>
        <taxon>Bacillati</taxon>
        <taxon>Bacillota</taxon>
        <taxon>Negativicutes</taxon>
        <taxon>Veillonellales</taxon>
        <taxon>Veillonellaceae</taxon>
        <taxon>Dialister</taxon>
    </lineage>
</organism>
<gene>
    <name evidence="1" type="ORF">HMPREF9083_0773</name>
</gene>
<sequence>MATISLRIPDEDLQVLKAYAKFHNKTLSEIIISTMIEKIEDEYDKSY</sequence>
<dbReference type="Gene3D" id="6.10.180.10">
    <property type="entry name" value="Antitoxin ParD"/>
    <property type="match status" value="1"/>
</dbReference>
<accession>F2BX85</accession>
<name>F2BX85_9FIRM</name>
<protein>
    <recommendedName>
        <fullName evidence="3">CopG family transcriptional regulator</fullName>
    </recommendedName>
</protein>
<evidence type="ECO:0008006" key="3">
    <source>
        <dbReference type="Google" id="ProtNLM"/>
    </source>
</evidence>
<dbReference type="Proteomes" id="UP000003503">
    <property type="component" value="Unassembled WGS sequence"/>
</dbReference>
<keyword evidence="2" id="KW-1185">Reference proteome</keyword>
<dbReference type="NCBIfam" id="NF046040">
    <property type="entry name" value="RelB_antitoxin"/>
    <property type="match status" value="1"/>
</dbReference>
<comment type="caution">
    <text evidence="1">The sequence shown here is derived from an EMBL/GenBank/DDBJ whole genome shotgun (WGS) entry which is preliminary data.</text>
</comment>
<dbReference type="STRING" id="888062.HMPREF9083_0773"/>
<evidence type="ECO:0000313" key="1">
    <source>
        <dbReference type="EMBL" id="EGF13650.1"/>
    </source>
</evidence>
<dbReference type="AlphaFoldDB" id="F2BX85"/>